<evidence type="ECO:0000313" key="2">
    <source>
        <dbReference type="Proteomes" id="UP000005239"/>
    </source>
</evidence>
<dbReference type="Proteomes" id="UP000005239">
    <property type="component" value="Unassembled WGS sequence"/>
</dbReference>
<dbReference type="EnsemblMetazoa" id="PPA44916.1">
    <property type="protein sequence ID" value="PPA44916.1"/>
    <property type="gene ID" value="WBGene00283285"/>
</dbReference>
<organism evidence="1 2">
    <name type="scientific">Pristionchus pacificus</name>
    <name type="common">Parasitic nematode worm</name>
    <dbReference type="NCBI Taxonomy" id="54126"/>
    <lineage>
        <taxon>Eukaryota</taxon>
        <taxon>Metazoa</taxon>
        <taxon>Ecdysozoa</taxon>
        <taxon>Nematoda</taxon>
        <taxon>Chromadorea</taxon>
        <taxon>Rhabditida</taxon>
        <taxon>Rhabditina</taxon>
        <taxon>Diplogasteromorpha</taxon>
        <taxon>Diplogasteroidea</taxon>
        <taxon>Neodiplogasteridae</taxon>
        <taxon>Pristionchus</taxon>
    </lineage>
</organism>
<dbReference type="AlphaFoldDB" id="A0A454XUJ0"/>
<reference evidence="1" key="2">
    <citation type="submission" date="2022-06" db="UniProtKB">
        <authorList>
            <consortium name="EnsemblMetazoa"/>
        </authorList>
    </citation>
    <scope>IDENTIFICATION</scope>
    <source>
        <strain evidence="1">PS312</strain>
    </source>
</reference>
<accession>A0A454XUJ0</accession>
<keyword evidence="2" id="KW-1185">Reference proteome</keyword>
<evidence type="ECO:0000313" key="1">
    <source>
        <dbReference type="EnsemblMetazoa" id="PPA44916.1"/>
    </source>
</evidence>
<gene>
    <name evidence="1" type="primary">WBGene00283285</name>
</gene>
<accession>A0A8R1Z5T7</accession>
<protein>
    <submittedName>
        <fullName evidence="1">Uncharacterized protein</fullName>
    </submittedName>
</protein>
<proteinExistence type="predicted"/>
<name>A0A454XUJ0_PRIPA</name>
<sequence length="80" mass="9650">MSDCPPSKNLKIECHEGEETEILKLKRELEKKRTLIVGQERELEVKENHIVEQEREMERMRRREAILLSWLARYKKMDAA</sequence>
<reference evidence="2" key="1">
    <citation type="journal article" date="2008" name="Nat. Genet.">
        <title>The Pristionchus pacificus genome provides a unique perspective on nematode lifestyle and parasitism.</title>
        <authorList>
            <person name="Dieterich C."/>
            <person name="Clifton S.W."/>
            <person name="Schuster L.N."/>
            <person name="Chinwalla A."/>
            <person name="Delehaunty K."/>
            <person name="Dinkelacker I."/>
            <person name="Fulton L."/>
            <person name="Fulton R."/>
            <person name="Godfrey J."/>
            <person name="Minx P."/>
            <person name="Mitreva M."/>
            <person name="Roeseler W."/>
            <person name="Tian H."/>
            <person name="Witte H."/>
            <person name="Yang S.P."/>
            <person name="Wilson R.K."/>
            <person name="Sommer R.J."/>
        </authorList>
    </citation>
    <scope>NUCLEOTIDE SEQUENCE [LARGE SCALE GENOMIC DNA]</scope>
    <source>
        <strain evidence="2">PS312</strain>
    </source>
</reference>